<organism evidence="2">
    <name type="scientific">Petromyzon marinus</name>
    <name type="common">Sea lamprey</name>
    <dbReference type="NCBI Taxonomy" id="7757"/>
    <lineage>
        <taxon>Eukaryota</taxon>
        <taxon>Metazoa</taxon>
        <taxon>Chordata</taxon>
        <taxon>Craniata</taxon>
        <taxon>Vertebrata</taxon>
        <taxon>Cyclostomata</taxon>
        <taxon>Hyperoartia</taxon>
        <taxon>Petromyzontiformes</taxon>
        <taxon>Petromyzontidae</taxon>
        <taxon>Petromyzon</taxon>
    </lineage>
</organism>
<dbReference type="HOGENOM" id="CLU_784238_0_0_1"/>
<feature type="region of interest" description="Disordered" evidence="1">
    <location>
        <begin position="243"/>
        <end position="329"/>
    </location>
</feature>
<sequence length="354" mass="37228">QQRFATPVYLQPIYSTPQQFGFYGVLPPPVWPPSSAYFEGPLYIPAQFPSTGFLNGFTSPSPFKPIPAQNHIRHYYTGNRHQGKPHGRASGSERSASEGGTPLATAATSPACDQALPNGGDSSPQPATRYSAAVHGGAGTGVSGSGGGYSRKDAASPRADSNSGEGHAPLPRGRYSKQDERNKQKHSLFYNMFTVHQPSPPAPVIPEPNFDLAPSNFPPLPGASQSIRPDGVFENRMADVVRGIPREKHANNDENSNSTADAREGAESTRSAVPQAVATSPLNSPTVKTVSLSPSPSPSQHPLQVVAAAPAAPAASAASAAPQTCRNQEPKKLSYAEICQRALKDGIVQVPAQP</sequence>
<reference evidence="2" key="1">
    <citation type="submission" date="2025-08" db="UniProtKB">
        <authorList>
            <consortium name="Ensembl"/>
        </authorList>
    </citation>
    <scope>IDENTIFICATION</scope>
</reference>
<feature type="compositionally biased region" description="Low complexity" evidence="1">
    <location>
        <begin position="88"/>
        <end position="100"/>
    </location>
</feature>
<feature type="compositionally biased region" description="Low complexity" evidence="1">
    <location>
        <begin position="284"/>
        <end position="322"/>
    </location>
</feature>
<reference evidence="2" key="2">
    <citation type="submission" date="2025-09" db="UniProtKB">
        <authorList>
            <consortium name="Ensembl"/>
        </authorList>
    </citation>
    <scope>IDENTIFICATION</scope>
</reference>
<dbReference type="OMA" id="STWHEPS"/>
<protein>
    <submittedName>
        <fullName evidence="2">Uncharacterized protein</fullName>
    </submittedName>
</protein>
<feature type="compositionally biased region" description="Gly residues" evidence="1">
    <location>
        <begin position="136"/>
        <end position="149"/>
    </location>
</feature>
<dbReference type="AlphaFoldDB" id="S4R854"/>
<feature type="region of interest" description="Disordered" evidence="1">
    <location>
        <begin position="77"/>
        <end position="181"/>
    </location>
</feature>
<accession>S4R854</accession>
<name>S4R854_PETMA</name>
<evidence type="ECO:0000313" key="2">
    <source>
        <dbReference type="Ensembl" id="ENSPMAP00000001385.1"/>
    </source>
</evidence>
<dbReference type="GeneTree" id="ENSGT00940000154409"/>
<feature type="compositionally biased region" description="Basic and acidic residues" evidence="1">
    <location>
        <begin position="243"/>
        <end position="252"/>
    </location>
</feature>
<evidence type="ECO:0000256" key="1">
    <source>
        <dbReference type="SAM" id="MobiDB-lite"/>
    </source>
</evidence>
<feature type="compositionally biased region" description="Polar residues" evidence="1">
    <location>
        <begin position="268"/>
        <end position="283"/>
    </location>
</feature>
<dbReference type="Ensembl" id="ENSPMAT00000001391.1">
    <property type="protein sequence ID" value="ENSPMAP00000001385.1"/>
    <property type="gene ID" value="ENSPMAG00000001251.1"/>
</dbReference>
<proteinExistence type="predicted"/>
<dbReference type="STRING" id="7757.ENSPMAP00000001385"/>